<dbReference type="PRINTS" id="PR00598">
    <property type="entry name" value="HTHMARR"/>
</dbReference>
<feature type="domain" description="HTH marR-type" evidence="4">
    <location>
        <begin position="1"/>
        <end position="138"/>
    </location>
</feature>
<dbReference type="AlphaFoldDB" id="A0A7K3M8U0"/>
<keyword evidence="2" id="KW-0238">DNA-binding</keyword>
<dbReference type="SUPFAM" id="SSF46785">
    <property type="entry name" value="Winged helix' DNA-binding domain"/>
    <property type="match status" value="1"/>
</dbReference>
<dbReference type="RefSeq" id="WP_162452381.1">
    <property type="nucleotide sequence ID" value="NZ_WLZY01000008.1"/>
</dbReference>
<dbReference type="Gene3D" id="1.10.10.10">
    <property type="entry name" value="Winged helix-like DNA-binding domain superfamily/Winged helix DNA-binding domain"/>
    <property type="match status" value="1"/>
</dbReference>
<dbReference type="PROSITE" id="PS50995">
    <property type="entry name" value="HTH_MARR_2"/>
    <property type="match status" value="1"/>
</dbReference>
<keyword evidence="3" id="KW-0804">Transcription</keyword>
<accession>A0A7K3M8U0</accession>
<reference evidence="5 6" key="1">
    <citation type="submission" date="2019-11" db="EMBL/GenBank/DDBJ databases">
        <authorList>
            <person name="Li X.-J."/>
            <person name="Feng X.-M."/>
        </authorList>
    </citation>
    <scope>NUCLEOTIDE SEQUENCE [LARGE SCALE GENOMIC DNA]</scope>
    <source>
        <strain evidence="5 6">XMNu-373</strain>
    </source>
</reference>
<proteinExistence type="predicted"/>
<dbReference type="PANTHER" id="PTHR42756">
    <property type="entry name" value="TRANSCRIPTIONAL REGULATOR, MARR"/>
    <property type="match status" value="1"/>
</dbReference>
<evidence type="ECO:0000256" key="2">
    <source>
        <dbReference type="ARBA" id="ARBA00023125"/>
    </source>
</evidence>
<dbReference type="Proteomes" id="UP000460435">
    <property type="component" value="Unassembled WGS sequence"/>
</dbReference>
<protein>
    <submittedName>
        <fullName evidence="5">MarR family transcriptional regulator</fullName>
    </submittedName>
</protein>
<dbReference type="PANTHER" id="PTHR42756:SF1">
    <property type="entry name" value="TRANSCRIPTIONAL REPRESSOR OF EMRAB OPERON"/>
    <property type="match status" value="1"/>
</dbReference>
<dbReference type="GO" id="GO:0003677">
    <property type="term" value="F:DNA binding"/>
    <property type="evidence" value="ECO:0007669"/>
    <property type="project" value="UniProtKB-KW"/>
</dbReference>
<evidence type="ECO:0000313" key="6">
    <source>
        <dbReference type="Proteomes" id="UP000460435"/>
    </source>
</evidence>
<dbReference type="EMBL" id="WLZY01000008">
    <property type="protein sequence ID" value="NDL59689.1"/>
    <property type="molecule type" value="Genomic_DNA"/>
</dbReference>
<dbReference type="InterPro" id="IPR036388">
    <property type="entry name" value="WH-like_DNA-bd_sf"/>
</dbReference>
<gene>
    <name evidence="5" type="ORF">F7O44_21695</name>
</gene>
<evidence type="ECO:0000259" key="4">
    <source>
        <dbReference type="PROSITE" id="PS50995"/>
    </source>
</evidence>
<organism evidence="5 6">
    <name type="scientific">Phytoactinopolyspora mesophila</name>
    <dbReference type="NCBI Taxonomy" id="2650750"/>
    <lineage>
        <taxon>Bacteria</taxon>
        <taxon>Bacillati</taxon>
        <taxon>Actinomycetota</taxon>
        <taxon>Actinomycetes</taxon>
        <taxon>Jiangellales</taxon>
        <taxon>Jiangellaceae</taxon>
        <taxon>Phytoactinopolyspora</taxon>
    </lineage>
</organism>
<comment type="caution">
    <text evidence="5">The sequence shown here is derived from an EMBL/GenBank/DDBJ whole genome shotgun (WGS) entry which is preliminary data.</text>
</comment>
<keyword evidence="1" id="KW-0805">Transcription regulation</keyword>
<dbReference type="InterPro" id="IPR000835">
    <property type="entry name" value="HTH_MarR-typ"/>
</dbReference>
<dbReference type="Pfam" id="PF12802">
    <property type="entry name" value="MarR_2"/>
    <property type="match status" value="1"/>
</dbReference>
<dbReference type="GO" id="GO:0003700">
    <property type="term" value="F:DNA-binding transcription factor activity"/>
    <property type="evidence" value="ECO:0007669"/>
    <property type="project" value="InterPro"/>
</dbReference>
<dbReference type="InterPro" id="IPR036390">
    <property type="entry name" value="WH_DNA-bd_sf"/>
</dbReference>
<sequence>MRITETQRVLQIVGDLDRLVVGVRDPALKRVGLSREPWQVLRLLADGNGHAMGEISEVLGLAGATATRVVDSLVQKMLVYRRNDPFDRRRVLIHVAEPGLELLKQVDEAMLEKTESMLAAFEPKERAALVQLLERLTSTSSTAQRQ</sequence>
<keyword evidence="6" id="KW-1185">Reference proteome</keyword>
<evidence type="ECO:0000313" key="5">
    <source>
        <dbReference type="EMBL" id="NDL59689.1"/>
    </source>
</evidence>
<evidence type="ECO:0000256" key="1">
    <source>
        <dbReference type="ARBA" id="ARBA00023015"/>
    </source>
</evidence>
<dbReference type="SMART" id="SM00347">
    <property type="entry name" value="HTH_MARR"/>
    <property type="match status" value="1"/>
</dbReference>
<evidence type="ECO:0000256" key="3">
    <source>
        <dbReference type="ARBA" id="ARBA00023163"/>
    </source>
</evidence>
<name>A0A7K3M8U0_9ACTN</name>